<comment type="caution">
    <text evidence="2">The sequence shown here is derived from an EMBL/GenBank/DDBJ whole genome shotgun (WGS) entry which is preliminary data.</text>
</comment>
<keyword evidence="3" id="KW-1185">Reference proteome</keyword>
<evidence type="ECO:0000313" key="2">
    <source>
        <dbReference type="EMBL" id="KAJ8874112.1"/>
    </source>
</evidence>
<evidence type="ECO:0000256" key="1">
    <source>
        <dbReference type="SAM" id="MobiDB-lite"/>
    </source>
</evidence>
<name>A0ABQ9GPZ7_9NEOP</name>
<protein>
    <submittedName>
        <fullName evidence="2">Uncharacterized protein</fullName>
    </submittedName>
</protein>
<gene>
    <name evidence="2" type="ORF">PR048_024953</name>
</gene>
<evidence type="ECO:0000313" key="3">
    <source>
        <dbReference type="Proteomes" id="UP001159363"/>
    </source>
</evidence>
<sequence>MLTLALNNAAPRQATTMLPNWLTREKDSSYRPPSHVDVHFEHRGAAHEQRNDLMARIDSCDCQTWPACLLRGAIPAPARGSTSESTPNSRNSRSPRRRGGMSDVNVMDPALLTPGSLILVIWVDDPSRLLRENRPFTMSVSLAAYFSRIGYNPSRSGYNSFLIHGLARNVIITGVAPGFSRVGIMPDDAAGRPIFSEISRFPRLLIPLLLHTLSFHPHRLSKLHLHHCTWLRDSRVMCYEVRLQGGSLPCEPRYGLCSERAARYKGAAVPAPTGCAGRIGAACTGRGGGGAPGPGSKVPSHRGSLLTSVTSVDSGVPTRLGSLTAVPEVLDLHRQSTVELFSLDNSLVAEEELRRDQPEGQPNDAFPTRDSTFL</sequence>
<organism evidence="2 3">
    <name type="scientific">Dryococelus australis</name>
    <dbReference type="NCBI Taxonomy" id="614101"/>
    <lineage>
        <taxon>Eukaryota</taxon>
        <taxon>Metazoa</taxon>
        <taxon>Ecdysozoa</taxon>
        <taxon>Arthropoda</taxon>
        <taxon>Hexapoda</taxon>
        <taxon>Insecta</taxon>
        <taxon>Pterygota</taxon>
        <taxon>Neoptera</taxon>
        <taxon>Polyneoptera</taxon>
        <taxon>Phasmatodea</taxon>
        <taxon>Verophasmatodea</taxon>
        <taxon>Anareolatae</taxon>
        <taxon>Phasmatidae</taxon>
        <taxon>Eurycanthinae</taxon>
        <taxon>Dryococelus</taxon>
    </lineage>
</organism>
<reference evidence="2 3" key="1">
    <citation type="submission" date="2023-02" db="EMBL/GenBank/DDBJ databases">
        <title>LHISI_Scaffold_Assembly.</title>
        <authorList>
            <person name="Stuart O.P."/>
            <person name="Cleave R."/>
            <person name="Magrath M.J.L."/>
            <person name="Mikheyev A.S."/>
        </authorList>
    </citation>
    <scope>NUCLEOTIDE SEQUENCE [LARGE SCALE GENOMIC DNA]</scope>
    <source>
        <strain evidence="2">Daus_M_001</strain>
        <tissue evidence="2">Leg muscle</tissue>
    </source>
</reference>
<dbReference type="EMBL" id="JARBHB010000010">
    <property type="protein sequence ID" value="KAJ8874112.1"/>
    <property type="molecule type" value="Genomic_DNA"/>
</dbReference>
<proteinExistence type="predicted"/>
<accession>A0ABQ9GPZ7</accession>
<feature type="compositionally biased region" description="Low complexity" evidence="1">
    <location>
        <begin position="81"/>
        <end position="92"/>
    </location>
</feature>
<dbReference type="Proteomes" id="UP001159363">
    <property type="component" value="Chromosome 9"/>
</dbReference>
<feature type="region of interest" description="Disordered" evidence="1">
    <location>
        <begin position="76"/>
        <end position="103"/>
    </location>
</feature>
<feature type="region of interest" description="Disordered" evidence="1">
    <location>
        <begin position="353"/>
        <end position="374"/>
    </location>
</feature>